<proteinExistence type="predicted"/>
<dbReference type="Proteomes" id="UP001054945">
    <property type="component" value="Unassembled WGS sequence"/>
</dbReference>
<reference evidence="1 2" key="1">
    <citation type="submission" date="2021-06" db="EMBL/GenBank/DDBJ databases">
        <title>Caerostris extrusa draft genome.</title>
        <authorList>
            <person name="Kono N."/>
            <person name="Arakawa K."/>
        </authorList>
    </citation>
    <scope>NUCLEOTIDE SEQUENCE [LARGE SCALE GENOMIC DNA]</scope>
</reference>
<dbReference type="InterPro" id="IPR003607">
    <property type="entry name" value="HD/PDEase_dom"/>
</dbReference>
<keyword evidence="2" id="KW-1185">Reference proteome</keyword>
<comment type="caution">
    <text evidence="1">The sequence shown here is derived from an EMBL/GenBank/DDBJ whole genome shotgun (WGS) entry which is preliminary data.</text>
</comment>
<gene>
    <name evidence="1" type="primary">AVEN_257712_1</name>
    <name evidence="1" type="ORF">CEXT_164101</name>
</gene>
<protein>
    <recommendedName>
        <fullName evidence="3">HD domain-containing protein</fullName>
    </recommendedName>
</protein>
<name>A0AAV4NYP4_CAEEX</name>
<dbReference type="CDD" id="cd00077">
    <property type="entry name" value="HDc"/>
    <property type="match status" value="1"/>
</dbReference>
<dbReference type="SUPFAM" id="SSF109604">
    <property type="entry name" value="HD-domain/PDEase-like"/>
    <property type="match status" value="1"/>
</dbReference>
<dbReference type="EMBL" id="BPLR01021347">
    <property type="protein sequence ID" value="GIX88661.1"/>
    <property type="molecule type" value="Genomic_DNA"/>
</dbReference>
<sequence>MENCNEEFERLLQLIFPRESYPVIYDTLFNFKWLPTRHHCETFRFHSVKTGEKWTCCVKKDNLLQFKWKDITLAQIVGFLHDCGKPFVEFIIKNLQMFTGHTQVGARLLCMRFDEEVPIKELYNAVSIIDSHMCCLRNSNNINIEEMLRVNAVWHMQYPSYILPMLKNLQEADDASRILTKDIIVEKR</sequence>
<evidence type="ECO:0008006" key="3">
    <source>
        <dbReference type="Google" id="ProtNLM"/>
    </source>
</evidence>
<accession>A0AAV4NYP4</accession>
<dbReference type="AlphaFoldDB" id="A0AAV4NYP4"/>
<evidence type="ECO:0000313" key="1">
    <source>
        <dbReference type="EMBL" id="GIX88661.1"/>
    </source>
</evidence>
<organism evidence="1 2">
    <name type="scientific">Caerostris extrusa</name>
    <name type="common">Bark spider</name>
    <name type="synonym">Caerostris bankana</name>
    <dbReference type="NCBI Taxonomy" id="172846"/>
    <lineage>
        <taxon>Eukaryota</taxon>
        <taxon>Metazoa</taxon>
        <taxon>Ecdysozoa</taxon>
        <taxon>Arthropoda</taxon>
        <taxon>Chelicerata</taxon>
        <taxon>Arachnida</taxon>
        <taxon>Araneae</taxon>
        <taxon>Araneomorphae</taxon>
        <taxon>Entelegynae</taxon>
        <taxon>Araneoidea</taxon>
        <taxon>Araneidae</taxon>
        <taxon>Caerostris</taxon>
    </lineage>
</organism>
<evidence type="ECO:0000313" key="2">
    <source>
        <dbReference type="Proteomes" id="UP001054945"/>
    </source>
</evidence>